<proteinExistence type="predicted"/>
<reference evidence="2" key="1">
    <citation type="journal article" date="2019" name="Int. J. Syst. Evol. Microbiol.">
        <title>The Global Catalogue of Microorganisms (GCM) 10K type strain sequencing project: providing services to taxonomists for standard genome sequencing and annotation.</title>
        <authorList>
            <consortium name="The Broad Institute Genomics Platform"/>
            <consortium name="The Broad Institute Genome Sequencing Center for Infectious Disease"/>
            <person name="Wu L."/>
            <person name="Ma J."/>
        </authorList>
    </citation>
    <scope>NUCLEOTIDE SEQUENCE [LARGE SCALE GENOMIC DNA]</scope>
    <source>
        <strain evidence="2">CCM 8681</strain>
    </source>
</reference>
<evidence type="ECO:0000313" key="2">
    <source>
        <dbReference type="Proteomes" id="UP000624701"/>
    </source>
</evidence>
<comment type="caution">
    <text evidence="1">The sequence shown here is derived from an EMBL/GenBank/DDBJ whole genome shotgun (WGS) entry which is preliminary data.</text>
</comment>
<evidence type="ECO:0000313" key="1">
    <source>
        <dbReference type="EMBL" id="GGI58478.1"/>
    </source>
</evidence>
<keyword evidence="2" id="KW-1185">Reference proteome</keyword>
<accession>A0ABQ2C5V4</accession>
<dbReference type="Proteomes" id="UP000624701">
    <property type="component" value="Unassembled WGS sequence"/>
</dbReference>
<dbReference type="RefSeq" id="WP_188375384.1">
    <property type="nucleotide sequence ID" value="NZ_BMDQ01000006.1"/>
</dbReference>
<protein>
    <submittedName>
        <fullName evidence="1">Uncharacterized protein</fullName>
    </submittedName>
</protein>
<organism evidence="1 2">
    <name type="scientific">Winogradskyella haliclonae</name>
    <dbReference type="NCBI Taxonomy" id="2048558"/>
    <lineage>
        <taxon>Bacteria</taxon>
        <taxon>Pseudomonadati</taxon>
        <taxon>Bacteroidota</taxon>
        <taxon>Flavobacteriia</taxon>
        <taxon>Flavobacteriales</taxon>
        <taxon>Flavobacteriaceae</taxon>
        <taxon>Winogradskyella</taxon>
    </lineage>
</organism>
<name>A0ABQ2C5V4_9FLAO</name>
<dbReference type="EMBL" id="BMDQ01000006">
    <property type="protein sequence ID" value="GGI58478.1"/>
    <property type="molecule type" value="Genomic_DNA"/>
</dbReference>
<gene>
    <name evidence="1" type="ORF">GCM10011444_27870</name>
</gene>
<sequence>MSDFKQNYLDEIDELKNNLYTELDITDSSSVLEYQFEVIHNEIKKNGIDLRDNLHQLRLQYLLHNLKVIKSGSNADTADMLIKDLRQAKDDDKSFYGFRFEIYIARRFVRDKVIFEKSESPDFNISDFGNTTVECSGLHSRGGTKTVERFEKKVIEKIKEKEAKPYANLECALFLDVTNLLFSLDDTDDWQVLLDNLNGAIEEYMASDKFGSILVFALVYSQKQRNIRYVFNRIDSKNIHQDLMRFLETHFPENGSSVKGPAVPREA</sequence>